<dbReference type="InterPro" id="IPR003010">
    <property type="entry name" value="C-N_Hydrolase"/>
</dbReference>
<dbReference type="GO" id="GO:0016787">
    <property type="term" value="F:hydrolase activity"/>
    <property type="evidence" value="ECO:0007669"/>
    <property type="project" value="UniProtKB-KW"/>
</dbReference>
<dbReference type="InterPro" id="IPR001110">
    <property type="entry name" value="UPF0012_CS"/>
</dbReference>
<comment type="similarity">
    <text evidence="1">Belongs to the carbon-nitrogen hydrolase superfamily. NIT1/NIT2 family.</text>
</comment>
<feature type="domain" description="CN hydrolase" evidence="3">
    <location>
        <begin position="8"/>
        <end position="268"/>
    </location>
</feature>
<dbReference type="Pfam" id="PF00795">
    <property type="entry name" value="CN_hydrolase"/>
    <property type="match status" value="1"/>
</dbReference>
<comment type="caution">
    <text evidence="4">The sequence shown here is derived from an EMBL/GenBank/DDBJ whole genome shotgun (WGS) entry which is preliminary data.</text>
</comment>
<dbReference type="RefSeq" id="WP_341597403.1">
    <property type="nucleotide sequence ID" value="NZ_JBAKAZ010000021.1"/>
</dbReference>
<evidence type="ECO:0000256" key="2">
    <source>
        <dbReference type="ARBA" id="ARBA00022801"/>
    </source>
</evidence>
<protein>
    <submittedName>
        <fullName evidence="4">Carbon-nitrogen hydrolase family protein</fullName>
    </submittedName>
</protein>
<evidence type="ECO:0000313" key="4">
    <source>
        <dbReference type="EMBL" id="MEL0629394.1"/>
    </source>
</evidence>
<dbReference type="PANTHER" id="PTHR23088:SF27">
    <property type="entry name" value="DEAMINATED GLUTATHIONE AMIDASE"/>
    <property type="match status" value="1"/>
</dbReference>
<dbReference type="PROSITE" id="PS01227">
    <property type="entry name" value="UPF0012"/>
    <property type="match status" value="1"/>
</dbReference>
<keyword evidence="5" id="KW-1185">Reference proteome</keyword>
<dbReference type="InterPro" id="IPR036526">
    <property type="entry name" value="C-N_Hydrolase_sf"/>
</dbReference>
<dbReference type="EMBL" id="JBAKAZ010000021">
    <property type="protein sequence ID" value="MEL0629394.1"/>
    <property type="molecule type" value="Genomic_DNA"/>
</dbReference>
<gene>
    <name evidence="4" type="ORF">V6256_07215</name>
</gene>
<dbReference type="SUPFAM" id="SSF56317">
    <property type="entry name" value="Carbon-nitrogen hydrolase"/>
    <property type="match status" value="1"/>
</dbReference>
<dbReference type="PROSITE" id="PS50263">
    <property type="entry name" value="CN_HYDROLASE"/>
    <property type="match status" value="1"/>
</dbReference>
<dbReference type="Proteomes" id="UP001369082">
    <property type="component" value="Unassembled WGS sequence"/>
</dbReference>
<dbReference type="PANTHER" id="PTHR23088">
    <property type="entry name" value="NITRILASE-RELATED"/>
    <property type="match status" value="1"/>
</dbReference>
<reference evidence="4 5" key="1">
    <citation type="submission" date="2024-02" db="EMBL/GenBank/DDBJ databases">
        <title>Bacteria isolated from the canopy kelp, Nereocystis luetkeana.</title>
        <authorList>
            <person name="Pfister C.A."/>
            <person name="Younker I.T."/>
            <person name="Light S.H."/>
        </authorList>
    </citation>
    <scope>NUCLEOTIDE SEQUENCE [LARGE SCALE GENOMIC DNA]</scope>
    <source>
        <strain evidence="4 5">TI.1.05</strain>
    </source>
</reference>
<organism evidence="4 5">
    <name type="scientific">Psychromonas aquatilis</name>
    <dbReference type="NCBI Taxonomy" id="2005072"/>
    <lineage>
        <taxon>Bacteria</taxon>
        <taxon>Pseudomonadati</taxon>
        <taxon>Pseudomonadota</taxon>
        <taxon>Gammaproteobacteria</taxon>
        <taxon>Alteromonadales</taxon>
        <taxon>Psychromonadaceae</taxon>
        <taxon>Psychromonas</taxon>
    </lineage>
</organism>
<dbReference type="Gene3D" id="3.60.110.10">
    <property type="entry name" value="Carbon-nitrogen hydrolase"/>
    <property type="match status" value="1"/>
</dbReference>
<evidence type="ECO:0000259" key="3">
    <source>
        <dbReference type="PROSITE" id="PS50263"/>
    </source>
</evidence>
<dbReference type="CDD" id="cd07572">
    <property type="entry name" value="nit"/>
    <property type="match status" value="1"/>
</dbReference>
<proteinExistence type="inferred from homology"/>
<evidence type="ECO:0000256" key="1">
    <source>
        <dbReference type="ARBA" id="ARBA00010613"/>
    </source>
</evidence>
<dbReference type="InterPro" id="IPR045254">
    <property type="entry name" value="Nit1/2_C-N_Hydrolase"/>
</dbReference>
<accession>A0ABU9GQ17</accession>
<keyword evidence="2 4" id="KW-0378">Hydrolase</keyword>
<name>A0ABU9GQ17_9GAMM</name>
<evidence type="ECO:0000313" key="5">
    <source>
        <dbReference type="Proteomes" id="UP001369082"/>
    </source>
</evidence>
<sequence length="293" mass="32417">MNQSLSHSDPCILTAIQVVSNENINNNLLQIESQLAALPVQESGVNQLVLLPENALCFGDREQYLAIAETLGDGPNQTRLAELAKKYNCTLVCGSFPIKSKQPGKVHTTSLVYSTQGELLEHYNKIHLFDADVADNTGAYRESDTFVAGQEIKVVDCGFAKVGLAICYDLRFPGLFQQLREAGADIILLPAAFTKVTGEAHWQALLQARAIETQCFMIAADQGGEHFADDDNFSTRYTFGHSMIIDPWGSVLSQLKTGQGFAQAEFDRESVLTIRKQMPIQQHKKFTSRFINK</sequence>